<dbReference type="Pfam" id="PF10075">
    <property type="entry name" value="CSN8_PSD8_EIF3K"/>
    <property type="match status" value="1"/>
</dbReference>
<proteinExistence type="inferred from homology"/>
<evidence type="ECO:0000256" key="3">
    <source>
        <dbReference type="ARBA" id="ARBA00008252"/>
    </source>
</evidence>
<evidence type="ECO:0000256" key="6">
    <source>
        <dbReference type="ARBA" id="ARBA00022790"/>
    </source>
</evidence>
<evidence type="ECO:0000256" key="4">
    <source>
        <dbReference type="ARBA" id="ARBA00014875"/>
    </source>
</evidence>
<keyword evidence="7" id="KW-0539">Nucleus</keyword>
<organism evidence="9">
    <name type="scientific">Timema tahoe</name>
    <dbReference type="NCBI Taxonomy" id="61484"/>
    <lineage>
        <taxon>Eukaryota</taxon>
        <taxon>Metazoa</taxon>
        <taxon>Ecdysozoa</taxon>
        <taxon>Arthropoda</taxon>
        <taxon>Hexapoda</taxon>
        <taxon>Insecta</taxon>
        <taxon>Pterygota</taxon>
        <taxon>Neoptera</taxon>
        <taxon>Polyneoptera</taxon>
        <taxon>Phasmatodea</taxon>
        <taxon>Timematodea</taxon>
        <taxon>Timematoidea</taxon>
        <taxon>Timematidae</taxon>
        <taxon>Timema</taxon>
    </lineage>
</organism>
<dbReference type="GO" id="GO:0008180">
    <property type="term" value="C:COP9 signalosome"/>
    <property type="evidence" value="ECO:0007669"/>
    <property type="project" value="UniProtKB-KW"/>
</dbReference>
<accession>A0A7R9IDI7</accession>
<gene>
    <name evidence="9" type="ORF">TTEB3V08_LOCUS3318</name>
</gene>
<dbReference type="GO" id="GO:0000338">
    <property type="term" value="P:protein deneddylation"/>
    <property type="evidence" value="ECO:0007669"/>
    <property type="project" value="InterPro"/>
</dbReference>
<dbReference type="GO" id="GO:0010387">
    <property type="term" value="P:COP9 signalosome assembly"/>
    <property type="evidence" value="ECO:0007669"/>
    <property type="project" value="InterPro"/>
</dbReference>
<feature type="domain" description="CSN8/PSMD8/EIF3K" evidence="8">
    <location>
        <begin position="28"/>
        <end position="159"/>
    </location>
</feature>
<reference evidence="9" key="1">
    <citation type="submission" date="2020-11" db="EMBL/GenBank/DDBJ databases">
        <authorList>
            <person name="Tran Van P."/>
        </authorList>
    </citation>
    <scope>NUCLEOTIDE SEQUENCE</scope>
</reference>
<dbReference type="PANTHER" id="PTHR13339:SF0">
    <property type="entry name" value="COP9 SIGNALOSOME COMPLEX SUBUNIT 8"/>
    <property type="match status" value="1"/>
</dbReference>
<keyword evidence="5" id="KW-0963">Cytoplasm</keyword>
<dbReference type="Gene3D" id="1.25.40.990">
    <property type="match status" value="1"/>
</dbReference>
<dbReference type="EMBL" id="OE000854">
    <property type="protein sequence ID" value="CAD7455238.1"/>
    <property type="molecule type" value="Genomic_DNA"/>
</dbReference>
<comment type="subcellular location">
    <subcellularLocation>
        <location evidence="2">Cytoplasm</location>
    </subcellularLocation>
    <subcellularLocation>
        <location evidence="1">Nucleus</location>
    </subcellularLocation>
</comment>
<dbReference type="GO" id="GO:0005737">
    <property type="term" value="C:cytoplasm"/>
    <property type="evidence" value="ECO:0007669"/>
    <property type="project" value="UniProtKB-SubCell"/>
</dbReference>
<dbReference type="FunFam" id="1.25.40.990:FF:000011">
    <property type="entry name" value="COP9 signalosome complex subunit 8-like Protein"/>
    <property type="match status" value="1"/>
</dbReference>
<evidence type="ECO:0000256" key="5">
    <source>
        <dbReference type="ARBA" id="ARBA00022490"/>
    </source>
</evidence>
<evidence type="ECO:0000256" key="1">
    <source>
        <dbReference type="ARBA" id="ARBA00004123"/>
    </source>
</evidence>
<comment type="similarity">
    <text evidence="3">Belongs to the CSN8 family.</text>
</comment>
<dbReference type="InterPro" id="IPR033205">
    <property type="entry name" value="COP9_CSN8"/>
</dbReference>
<evidence type="ECO:0000313" key="9">
    <source>
        <dbReference type="EMBL" id="CAD7455238.1"/>
    </source>
</evidence>
<protein>
    <recommendedName>
        <fullName evidence="4">COP9 signalosome complex subunit 8</fullName>
    </recommendedName>
</protein>
<evidence type="ECO:0000256" key="2">
    <source>
        <dbReference type="ARBA" id="ARBA00004496"/>
    </source>
</evidence>
<name>A0A7R9IDI7_9NEOP</name>
<dbReference type="PANTHER" id="PTHR13339">
    <property type="entry name" value="COP9 SIGNALOSOME COMPLEX SUBUNIT 8"/>
    <property type="match status" value="1"/>
</dbReference>
<evidence type="ECO:0000259" key="8">
    <source>
        <dbReference type="Pfam" id="PF10075"/>
    </source>
</evidence>
<sequence length="187" mass="21029">MVTDTENIKQVVEDLEKQELESPGGVSSPQVYAQLLAIYLFQNDLCNAKYLWKRIPQNIKTSHAELGLIWKVGQRLWMRDFPGVYTSLAVDWSENVSQVMQALLESTRKRAVNLVSHAYSSISADDLAAFVGMPADRAASAVVEQGWNFDSVTRTMTPSQPVTQPTHITSNEDQLYKLTDFVSFLEN</sequence>
<evidence type="ECO:0000256" key="7">
    <source>
        <dbReference type="ARBA" id="ARBA00023242"/>
    </source>
</evidence>
<keyword evidence="6" id="KW-0736">Signalosome</keyword>
<dbReference type="InterPro" id="IPR033464">
    <property type="entry name" value="CSN8_PSD8_EIF3K"/>
</dbReference>
<dbReference type="AlphaFoldDB" id="A0A7R9IDI7"/>